<organism evidence="5 6">
    <name type="scientific">Entomortierella chlamydospora</name>
    <dbReference type="NCBI Taxonomy" id="101097"/>
    <lineage>
        <taxon>Eukaryota</taxon>
        <taxon>Fungi</taxon>
        <taxon>Fungi incertae sedis</taxon>
        <taxon>Mucoromycota</taxon>
        <taxon>Mortierellomycotina</taxon>
        <taxon>Mortierellomycetes</taxon>
        <taxon>Mortierellales</taxon>
        <taxon>Mortierellaceae</taxon>
        <taxon>Entomortierella</taxon>
    </lineage>
</organism>
<evidence type="ECO:0000256" key="1">
    <source>
        <dbReference type="ARBA" id="ARBA00004340"/>
    </source>
</evidence>
<dbReference type="AlphaFoldDB" id="A0A9P6MSJ4"/>
<sequence>MTSKTDFLRRTTVLDLRRIVDTFVKTFNINTAEELLSVLNDTLICEENEEEAIKSRFARWRQEIQRAATATASKNSPVVIATKTTNSSVIKLNLLCVVSDEHASSAFPVEISSDKTVGVLKKAIMEEIRVESDTFRSKDLVLWLIAIPTGDEKLITADSVNSKVLLMGGDKLAKSFKDGAPEDYIHVIVERPKAQNVQVLELNNRISMLLEENENLRGGKSIMVLNVILRPNRSESFSWTTDTETTTIKELERAIYAEYPDREDGDAVLAIAHPGGTPQHETGGIERPSDDAQFRNIILQYRKTNTKTITVALETPTRKYSDFTLKENRAYETFLHLRGISTEALDSDLHKESLKRLIDELDSRIRAIPALDLNEASSSAYVCSFLTQAVLIFNGELTLAPERPLRGRHGHGKVDYSIESLADDGTIHVLGVIEVKQEDLCKGVAQNLVQLESSLTVRKRKRCDENEGEREVGLDEREAELDESFPMKPYGIVSDAVNWYFLECKIDRSGESEDLMRPKFKISKLNDMVNYNKSTWKDDAASVLGQIVWLMRKMHSEIPRRKLQ</sequence>
<dbReference type="Proteomes" id="UP000703661">
    <property type="component" value="Unassembled WGS sequence"/>
</dbReference>
<comment type="caution">
    <text evidence="5">The sequence shown here is derived from an EMBL/GenBank/DDBJ whole genome shotgun (WGS) entry which is preliminary data.</text>
</comment>
<dbReference type="EMBL" id="JAAAID010001038">
    <property type="protein sequence ID" value="KAG0012082.1"/>
    <property type="molecule type" value="Genomic_DNA"/>
</dbReference>
<accession>A0A9P6MSJ4</accession>
<keyword evidence="3" id="KW-0964">Secreted</keyword>
<evidence type="ECO:0000313" key="5">
    <source>
        <dbReference type="EMBL" id="KAG0012082.1"/>
    </source>
</evidence>
<dbReference type="Pfam" id="PF20147">
    <property type="entry name" value="Crinkler"/>
    <property type="match status" value="1"/>
</dbReference>
<evidence type="ECO:0000256" key="3">
    <source>
        <dbReference type="ARBA" id="ARBA00022525"/>
    </source>
</evidence>
<protein>
    <recommendedName>
        <fullName evidence="4">Crinkler effector protein N-terminal domain-containing protein</fullName>
    </recommendedName>
</protein>
<name>A0A9P6MSJ4_9FUNG</name>
<dbReference type="InterPro" id="IPR045379">
    <property type="entry name" value="Crinkler_N"/>
</dbReference>
<dbReference type="GO" id="GO:0005576">
    <property type="term" value="C:extracellular region"/>
    <property type="evidence" value="ECO:0007669"/>
    <property type="project" value="UniProtKB-SubCell"/>
</dbReference>
<proteinExistence type="predicted"/>
<evidence type="ECO:0000256" key="2">
    <source>
        <dbReference type="ARBA" id="ARBA00004613"/>
    </source>
</evidence>
<dbReference type="GO" id="GO:0043657">
    <property type="term" value="C:host cell"/>
    <property type="evidence" value="ECO:0007669"/>
    <property type="project" value="UniProtKB-SubCell"/>
</dbReference>
<evidence type="ECO:0000313" key="6">
    <source>
        <dbReference type="Proteomes" id="UP000703661"/>
    </source>
</evidence>
<gene>
    <name evidence="5" type="ORF">BGZ80_000214</name>
</gene>
<evidence type="ECO:0000259" key="4">
    <source>
        <dbReference type="Pfam" id="PF20147"/>
    </source>
</evidence>
<reference evidence="5" key="1">
    <citation type="journal article" date="2020" name="Fungal Divers.">
        <title>Resolving the Mortierellaceae phylogeny through synthesis of multi-gene phylogenetics and phylogenomics.</title>
        <authorList>
            <person name="Vandepol N."/>
            <person name="Liber J."/>
            <person name="Desiro A."/>
            <person name="Na H."/>
            <person name="Kennedy M."/>
            <person name="Barry K."/>
            <person name="Grigoriev I.V."/>
            <person name="Miller A.N."/>
            <person name="O'Donnell K."/>
            <person name="Stajich J.E."/>
            <person name="Bonito G."/>
        </authorList>
    </citation>
    <scope>NUCLEOTIDE SEQUENCE</scope>
    <source>
        <strain evidence="5">NRRL 2769</strain>
    </source>
</reference>
<keyword evidence="6" id="KW-1185">Reference proteome</keyword>
<feature type="domain" description="Crinkler effector protein N-terminal" evidence="4">
    <location>
        <begin position="92"/>
        <end position="190"/>
    </location>
</feature>
<feature type="non-terminal residue" evidence="5">
    <location>
        <position position="564"/>
    </location>
</feature>
<comment type="subcellular location">
    <subcellularLocation>
        <location evidence="1">Host cell</location>
    </subcellularLocation>
    <subcellularLocation>
        <location evidence="2">Secreted</location>
    </subcellularLocation>
</comment>